<name>A0A4U6X083_9PEZI</name>
<reference evidence="2 3" key="1">
    <citation type="journal article" date="2019" name="PLoS ONE">
        <title>Comparative genome analysis indicates high evolutionary potential of pathogenicity genes in Colletotrichum tanaceti.</title>
        <authorList>
            <person name="Lelwala R.V."/>
            <person name="Korhonen P.K."/>
            <person name="Young N.D."/>
            <person name="Scott J.B."/>
            <person name="Ades P.A."/>
            <person name="Gasser R.B."/>
            <person name="Taylor P.W.J."/>
        </authorList>
    </citation>
    <scope>NUCLEOTIDE SEQUENCE [LARGE SCALE GENOMIC DNA]</scope>
    <source>
        <strain evidence="2">BRIP57314</strain>
    </source>
</reference>
<organism evidence="2 3">
    <name type="scientific">Colletotrichum tanaceti</name>
    <dbReference type="NCBI Taxonomy" id="1306861"/>
    <lineage>
        <taxon>Eukaryota</taxon>
        <taxon>Fungi</taxon>
        <taxon>Dikarya</taxon>
        <taxon>Ascomycota</taxon>
        <taxon>Pezizomycotina</taxon>
        <taxon>Sordariomycetes</taxon>
        <taxon>Hypocreomycetidae</taxon>
        <taxon>Glomerellales</taxon>
        <taxon>Glomerellaceae</taxon>
        <taxon>Colletotrichum</taxon>
        <taxon>Colletotrichum destructivum species complex</taxon>
    </lineage>
</organism>
<protein>
    <submittedName>
        <fullName evidence="2">Uncharacterized protein</fullName>
    </submittedName>
</protein>
<sequence>MQCWEESHQDKSRWLRTGDAAQAFPCGLQDTRITDRFDTEHIITAAILGVERGHFTTPFRRTTSQAPLAGAGAGAGAACWCSVLVPGCKQERSHVRIHQIFRSPELQPSISAAESSNLVQLRRTPSQSPTGNRR</sequence>
<accession>A0A4U6X083</accession>
<evidence type="ECO:0000313" key="3">
    <source>
        <dbReference type="Proteomes" id="UP000310108"/>
    </source>
</evidence>
<feature type="region of interest" description="Disordered" evidence="1">
    <location>
        <begin position="106"/>
        <end position="134"/>
    </location>
</feature>
<dbReference type="EMBL" id="PJEX01000904">
    <property type="protein sequence ID" value="TKW48545.1"/>
    <property type="molecule type" value="Genomic_DNA"/>
</dbReference>
<gene>
    <name evidence="2" type="ORF">CTA1_1016</name>
</gene>
<dbReference type="Proteomes" id="UP000310108">
    <property type="component" value="Unassembled WGS sequence"/>
</dbReference>
<dbReference type="AlphaFoldDB" id="A0A4U6X083"/>
<keyword evidence="3" id="KW-1185">Reference proteome</keyword>
<evidence type="ECO:0000256" key="1">
    <source>
        <dbReference type="SAM" id="MobiDB-lite"/>
    </source>
</evidence>
<evidence type="ECO:0000313" key="2">
    <source>
        <dbReference type="EMBL" id="TKW48545.1"/>
    </source>
</evidence>
<proteinExistence type="predicted"/>
<comment type="caution">
    <text evidence="2">The sequence shown here is derived from an EMBL/GenBank/DDBJ whole genome shotgun (WGS) entry which is preliminary data.</text>
</comment>